<reference evidence="9" key="1">
    <citation type="journal article" date="2017" name="Nat. Microbiol.">
        <title>Global analysis of biosynthetic gene clusters reveals vast potential of secondary metabolite production in Penicillium species.</title>
        <authorList>
            <person name="Nielsen J.C."/>
            <person name="Grijseels S."/>
            <person name="Prigent S."/>
            <person name="Ji B."/>
            <person name="Dainat J."/>
            <person name="Nielsen K.F."/>
            <person name="Frisvad J.C."/>
            <person name="Workman M."/>
            <person name="Nielsen J."/>
        </authorList>
    </citation>
    <scope>NUCLEOTIDE SEQUENCE [LARGE SCALE GENOMIC DNA]</scope>
    <source>
        <strain evidence="9">IBT 4502</strain>
    </source>
</reference>
<feature type="transmembrane region" description="Helical" evidence="6">
    <location>
        <begin position="135"/>
        <end position="158"/>
    </location>
</feature>
<evidence type="ECO:0000256" key="5">
    <source>
        <dbReference type="ARBA" id="ARBA00038359"/>
    </source>
</evidence>
<proteinExistence type="inferred from homology"/>
<name>A0A1V6NAC8_PENPO</name>
<evidence type="ECO:0000313" key="9">
    <source>
        <dbReference type="Proteomes" id="UP000191408"/>
    </source>
</evidence>
<sequence length="362" mass="40751">MSSAPNQPFVGHPDRVSPREIDVLALEAVFIFLATIIVIVRFITRKYSEMKIWWDDWMILVAWFAAIAFLILGVVNRAGGGAGYHIETYTPEQLTTFFKLCLPVTVVYNISITFSKASVLFLYERIFSIDRRLRLWIRIMMFILVAYLLSASFGLIFTTNPVQAQWDYWIPHTTIDKLPFYIVIGVANLLLDIVILSIPQTIVWKIHQSLKRRISIAAVFMLGGFVCIASIVRITSLLTIKTNDLTFSFHDATIWTLIEMTLSIICACLPVMPKTIKLLKQKYEQLTSKSTGSQAPLKGESDYWRSADSKNTKLPSSAAVSSFSQRGRDLTGSYVIAGDGELVPLAPPPSAHLNHNYEIAHV</sequence>
<protein>
    <recommendedName>
        <fullName evidence="7">Rhodopsin domain-containing protein</fullName>
    </recommendedName>
</protein>
<feature type="domain" description="Rhodopsin" evidence="7">
    <location>
        <begin position="40"/>
        <end position="276"/>
    </location>
</feature>
<dbReference type="InterPro" id="IPR049326">
    <property type="entry name" value="Rhodopsin_dom_fungi"/>
</dbReference>
<dbReference type="GO" id="GO:0016020">
    <property type="term" value="C:membrane"/>
    <property type="evidence" value="ECO:0007669"/>
    <property type="project" value="UniProtKB-SubCell"/>
</dbReference>
<evidence type="ECO:0000259" key="7">
    <source>
        <dbReference type="Pfam" id="PF20684"/>
    </source>
</evidence>
<dbReference type="EMBL" id="MDYM01000016">
    <property type="protein sequence ID" value="OQD61583.1"/>
    <property type="molecule type" value="Genomic_DNA"/>
</dbReference>
<feature type="transmembrane region" description="Helical" evidence="6">
    <location>
        <begin position="216"/>
        <end position="240"/>
    </location>
</feature>
<dbReference type="PANTHER" id="PTHR33048:SF47">
    <property type="entry name" value="INTEGRAL MEMBRANE PROTEIN-RELATED"/>
    <property type="match status" value="1"/>
</dbReference>
<comment type="similarity">
    <text evidence="5">Belongs to the SAT4 family.</text>
</comment>
<evidence type="ECO:0000256" key="2">
    <source>
        <dbReference type="ARBA" id="ARBA00022692"/>
    </source>
</evidence>
<comment type="caution">
    <text evidence="8">The sequence shown here is derived from an EMBL/GenBank/DDBJ whole genome shotgun (WGS) entry which is preliminary data.</text>
</comment>
<dbReference type="Proteomes" id="UP000191408">
    <property type="component" value="Unassembled WGS sequence"/>
</dbReference>
<organism evidence="8 9">
    <name type="scientific">Penicillium polonicum</name>
    <dbReference type="NCBI Taxonomy" id="60169"/>
    <lineage>
        <taxon>Eukaryota</taxon>
        <taxon>Fungi</taxon>
        <taxon>Dikarya</taxon>
        <taxon>Ascomycota</taxon>
        <taxon>Pezizomycotina</taxon>
        <taxon>Eurotiomycetes</taxon>
        <taxon>Eurotiomycetidae</taxon>
        <taxon>Eurotiales</taxon>
        <taxon>Aspergillaceae</taxon>
        <taxon>Penicillium</taxon>
    </lineage>
</organism>
<keyword evidence="4 6" id="KW-0472">Membrane</keyword>
<dbReference type="AlphaFoldDB" id="A0A1V6NAC8"/>
<evidence type="ECO:0000256" key="6">
    <source>
        <dbReference type="SAM" id="Phobius"/>
    </source>
</evidence>
<keyword evidence="3 6" id="KW-1133">Transmembrane helix</keyword>
<dbReference type="STRING" id="60169.A0A1V6NAC8"/>
<feature type="transmembrane region" description="Helical" evidence="6">
    <location>
        <begin position="56"/>
        <end position="76"/>
    </location>
</feature>
<feature type="transmembrane region" description="Helical" evidence="6">
    <location>
        <begin position="23"/>
        <end position="44"/>
    </location>
</feature>
<evidence type="ECO:0000256" key="4">
    <source>
        <dbReference type="ARBA" id="ARBA00023136"/>
    </source>
</evidence>
<evidence type="ECO:0000256" key="1">
    <source>
        <dbReference type="ARBA" id="ARBA00004141"/>
    </source>
</evidence>
<keyword evidence="2 6" id="KW-0812">Transmembrane</keyword>
<comment type="subcellular location">
    <subcellularLocation>
        <location evidence="1">Membrane</location>
        <topology evidence="1">Multi-pass membrane protein</topology>
    </subcellularLocation>
</comment>
<keyword evidence="9" id="KW-1185">Reference proteome</keyword>
<feature type="transmembrane region" description="Helical" evidence="6">
    <location>
        <begin position="252"/>
        <end position="272"/>
    </location>
</feature>
<evidence type="ECO:0000256" key="3">
    <source>
        <dbReference type="ARBA" id="ARBA00022989"/>
    </source>
</evidence>
<dbReference type="InterPro" id="IPR052337">
    <property type="entry name" value="SAT4-like"/>
</dbReference>
<dbReference type="Pfam" id="PF20684">
    <property type="entry name" value="Fung_rhodopsin"/>
    <property type="match status" value="1"/>
</dbReference>
<feature type="transmembrane region" description="Helical" evidence="6">
    <location>
        <begin position="178"/>
        <end position="204"/>
    </location>
</feature>
<dbReference type="PANTHER" id="PTHR33048">
    <property type="entry name" value="PTH11-LIKE INTEGRAL MEMBRANE PROTEIN (AFU_ORTHOLOGUE AFUA_5G11245)"/>
    <property type="match status" value="1"/>
</dbReference>
<dbReference type="OrthoDB" id="3934549at2759"/>
<accession>A0A1V6NAC8</accession>
<evidence type="ECO:0000313" key="8">
    <source>
        <dbReference type="EMBL" id="OQD61583.1"/>
    </source>
</evidence>
<feature type="transmembrane region" description="Helical" evidence="6">
    <location>
        <begin position="96"/>
        <end position="123"/>
    </location>
</feature>
<gene>
    <name evidence="8" type="ORF">PENPOL_c016G06858</name>
</gene>